<comment type="caution">
    <text evidence="3">The sequence shown here is derived from an EMBL/GenBank/DDBJ whole genome shotgun (WGS) entry which is preliminary data.</text>
</comment>
<keyword evidence="1" id="KW-0812">Transmembrane</keyword>
<accession>A0A9P7JDN3</accession>
<dbReference type="OrthoDB" id="2637653at2759"/>
<dbReference type="Pfam" id="PF20151">
    <property type="entry name" value="DUF6533"/>
    <property type="match status" value="1"/>
</dbReference>
<dbReference type="Proteomes" id="UP000807769">
    <property type="component" value="Unassembled WGS sequence"/>
</dbReference>
<feature type="domain" description="DUF6533" evidence="2">
    <location>
        <begin position="20"/>
        <end position="63"/>
    </location>
</feature>
<sequence>MDGSSAIDYPLLAREVSYHVLSSFTVQLWDIVITLRSEIEFIWPKPWNSFFKWLYLSLRYFSLATQIFHQFAVPYFNSGKASRSSCFAWYVYSALVAQFQTTAVEIILAVQVYALFNRSRRIAIVLGSLMTLEYIILAIVITGYFHRIPSIPHCILSKPPYQIIYPTIVAVALQSTLLGLALIKHILARRAGWGRAPLVSLLIRDGMATYFVLCVMLFCVGLFCELRDERAVIMFFWVIPITSSCGCRLIVNMQRMVVAEKLVPRSPITSEIEVEFSFQSM</sequence>
<keyword evidence="1" id="KW-0472">Membrane</keyword>
<feature type="transmembrane region" description="Helical" evidence="1">
    <location>
        <begin position="122"/>
        <end position="143"/>
    </location>
</feature>
<gene>
    <name evidence="3" type="ORF">BJ212DRAFT_186668</name>
</gene>
<evidence type="ECO:0000256" key="1">
    <source>
        <dbReference type="SAM" id="Phobius"/>
    </source>
</evidence>
<proteinExistence type="predicted"/>
<dbReference type="GeneID" id="64636599"/>
<evidence type="ECO:0000259" key="2">
    <source>
        <dbReference type="Pfam" id="PF20151"/>
    </source>
</evidence>
<feature type="transmembrane region" description="Helical" evidence="1">
    <location>
        <begin position="163"/>
        <end position="187"/>
    </location>
</feature>
<organism evidence="3 4">
    <name type="scientific">Suillus subaureus</name>
    <dbReference type="NCBI Taxonomy" id="48587"/>
    <lineage>
        <taxon>Eukaryota</taxon>
        <taxon>Fungi</taxon>
        <taxon>Dikarya</taxon>
        <taxon>Basidiomycota</taxon>
        <taxon>Agaricomycotina</taxon>
        <taxon>Agaricomycetes</taxon>
        <taxon>Agaricomycetidae</taxon>
        <taxon>Boletales</taxon>
        <taxon>Suillineae</taxon>
        <taxon>Suillaceae</taxon>
        <taxon>Suillus</taxon>
    </lineage>
</organism>
<name>A0A9P7JDN3_9AGAM</name>
<dbReference type="AlphaFoldDB" id="A0A9P7JDN3"/>
<feature type="transmembrane region" description="Helical" evidence="1">
    <location>
        <begin position="208"/>
        <end position="226"/>
    </location>
</feature>
<feature type="transmembrane region" description="Helical" evidence="1">
    <location>
        <begin position="89"/>
        <end position="110"/>
    </location>
</feature>
<evidence type="ECO:0000313" key="3">
    <source>
        <dbReference type="EMBL" id="KAG1816341.1"/>
    </source>
</evidence>
<protein>
    <recommendedName>
        <fullName evidence="2">DUF6533 domain-containing protein</fullName>
    </recommendedName>
</protein>
<keyword evidence="1" id="KW-1133">Transmembrane helix</keyword>
<keyword evidence="4" id="KW-1185">Reference proteome</keyword>
<dbReference type="InterPro" id="IPR045340">
    <property type="entry name" value="DUF6533"/>
</dbReference>
<feature type="transmembrane region" description="Helical" evidence="1">
    <location>
        <begin position="232"/>
        <end position="251"/>
    </location>
</feature>
<dbReference type="EMBL" id="JABBWG010000016">
    <property type="protein sequence ID" value="KAG1816341.1"/>
    <property type="molecule type" value="Genomic_DNA"/>
</dbReference>
<reference evidence="3" key="1">
    <citation type="journal article" date="2020" name="New Phytol.">
        <title>Comparative genomics reveals dynamic genome evolution in host specialist ectomycorrhizal fungi.</title>
        <authorList>
            <person name="Lofgren L.A."/>
            <person name="Nguyen N.H."/>
            <person name="Vilgalys R."/>
            <person name="Ruytinx J."/>
            <person name="Liao H.L."/>
            <person name="Branco S."/>
            <person name="Kuo A."/>
            <person name="LaButti K."/>
            <person name="Lipzen A."/>
            <person name="Andreopoulos W."/>
            <person name="Pangilinan J."/>
            <person name="Riley R."/>
            <person name="Hundley H."/>
            <person name="Na H."/>
            <person name="Barry K."/>
            <person name="Grigoriev I.V."/>
            <person name="Stajich J.E."/>
            <person name="Kennedy P.G."/>
        </authorList>
    </citation>
    <scope>NUCLEOTIDE SEQUENCE</scope>
    <source>
        <strain evidence="3">MN1</strain>
    </source>
</reference>
<evidence type="ECO:0000313" key="4">
    <source>
        <dbReference type="Proteomes" id="UP000807769"/>
    </source>
</evidence>
<dbReference type="RefSeq" id="XP_041193014.1">
    <property type="nucleotide sequence ID" value="XM_041342583.1"/>
</dbReference>